<evidence type="ECO:0000313" key="2">
    <source>
        <dbReference type="Proteomes" id="UP000182190"/>
    </source>
</evidence>
<dbReference type="EMBL" id="CZCS02000011">
    <property type="protein sequence ID" value="VXD14214.1"/>
    <property type="molecule type" value="Genomic_DNA"/>
</dbReference>
<keyword evidence="2" id="KW-1185">Reference proteome</keyword>
<accession>A0A7Z9BHW5</accession>
<proteinExistence type="predicted"/>
<dbReference type="Proteomes" id="UP000182190">
    <property type="component" value="Unassembled WGS sequence"/>
</dbReference>
<evidence type="ECO:0000313" key="1">
    <source>
        <dbReference type="EMBL" id="VXD14214.1"/>
    </source>
</evidence>
<name>A0A7Z9BHW5_9CYAN</name>
<reference evidence="1" key="1">
    <citation type="submission" date="2019-10" db="EMBL/GenBank/DDBJ databases">
        <authorList>
            <consortium name="Genoscope - CEA"/>
            <person name="William W."/>
        </authorList>
    </citation>
    <scope>NUCLEOTIDE SEQUENCE [LARGE SCALE GENOMIC DNA]</scope>
    <source>
        <strain evidence="1">BBR_PRJEB10994</strain>
    </source>
</reference>
<gene>
    <name evidence="1" type="ORF">PL9631_1080018</name>
</gene>
<protein>
    <submittedName>
        <fullName evidence="1">Uncharacterized protein</fullName>
    </submittedName>
</protein>
<dbReference type="AlphaFoldDB" id="A0A7Z9BHW5"/>
<organism evidence="1 2">
    <name type="scientific">Planktothrix paucivesiculata PCC 9631</name>
    <dbReference type="NCBI Taxonomy" id="671071"/>
    <lineage>
        <taxon>Bacteria</taxon>
        <taxon>Bacillati</taxon>
        <taxon>Cyanobacteriota</taxon>
        <taxon>Cyanophyceae</taxon>
        <taxon>Oscillatoriophycideae</taxon>
        <taxon>Oscillatoriales</taxon>
        <taxon>Microcoleaceae</taxon>
        <taxon>Planktothrix</taxon>
    </lineage>
</organism>
<sequence>MGLLTEQFVYLQGISAYYIIERSEYLTGLTQIWGYNPRCRGNS</sequence>
<comment type="caution">
    <text evidence="1">The sequence shown here is derived from an EMBL/GenBank/DDBJ whole genome shotgun (WGS) entry which is preliminary data.</text>
</comment>